<evidence type="ECO:0000313" key="4">
    <source>
        <dbReference type="EMBL" id="CAL8134954.1"/>
    </source>
</evidence>
<dbReference type="EMBL" id="CAXLJM020000107">
    <property type="protein sequence ID" value="CAL8134954.1"/>
    <property type="molecule type" value="Genomic_DNA"/>
</dbReference>
<dbReference type="InterPro" id="IPR000618">
    <property type="entry name" value="Insect_cuticle"/>
</dbReference>
<dbReference type="PANTHER" id="PTHR12236:SF95">
    <property type="entry name" value="CUTICULAR PROTEIN 76BD, ISOFORM C-RELATED"/>
    <property type="match status" value="1"/>
</dbReference>
<name>A0ABP1RSZ4_9HEXA</name>
<dbReference type="PROSITE" id="PS51155">
    <property type="entry name" value="CHIT_BIND_RR_2"/>
    <property type="match status" value="1"/>
</dbReference>
<gene>
    <name evidence="4" type="ORF">ODALV1_LOCUS25762</name>
</gene>
<dbReference type="Proteomes" id="UP001642540">
    <property type="component" value="Unassembled WGS sequence"/>
</dbReference>
<proteinExistence type="predicted"/>
<dbReference type="PRINTS" id="PR00947">
    <property type="entry name" value="CUTICLE"/>
</dbReference>
<accession>A0ABP1RSZ4</accession>
<feature type="compositionally biased region" description="Gly residues" evidence="3">
    <location>
        <begin position="376"/>
        <end position="387"/>
    </location>
</feature>
<feature type="compositionally biased region" description="Basic and acidic residues" evidence="3">
    <location>
        <begin position="418"/>
        <end position="431"/>
    </location>
</feature>
<protein>
    <submittedName>
        <fullName evidence="4">Uncharacterized protein</fullName>
    </submittedName>
</protein>
<feature type="compositionally biased region" description="Low complexity" evidence="3">
    <location>
        <begin position="107"/>
        <end position="117"/>
    </location>
</feature>
<feature type="region of interest" description="Disordered" evidence="3">
    <location>
        <begin position="260"/>
        <end position="406"/>
    </location>
</feature>
<feature type="compositionally biased region" description="Polar residues" evidence="3">
    <location>
        <begin position="319"/>
        <end position="351"/>
    </location>
</feature>
<dbReference type="InterPro" id="IPR051217">
    <property type="entry name" value="Insect_Cuticle_Struc_Prot"/>
</dbReference>
<evidence type="ECO:0000313" key="5">
    <source>
        <dbReference type="Proteomes" id="UP001642540"/>
    </source>
</evidence>
<dbReference type="PANTHER" id="PTHR12236">
    <property type="entry name" value="STRUCTURAL CONTITUENT OF CUTICLE"/>
    <property type="match status" value="1"/>
</dbReference>
<feature type="compositionally biased region" description="Pro residues" evidence="3">
    <location>
        <begin position="97"/>
        <end position="106"/>
    </location>
</feature>
<reference evidence="4 5" key="1">
    <citation type="submission" date="2024-08" db="EMBL/GenBank/DDBJ databases">
        <authorList>
            <person name="Cucini C."/>
            <person name="Frati F."/>
        </authorList>
    </citation>
    <scope>NUCLEOTIDE SEQUENCE [LARGE SCALE GENOMIC DNA]</scope>
</reference>
<comment type="caution">
    <text evidence="4">The sequence shown here is derived from an EMBL/GenBank/DDBJ whole genome shotgun (WGS) entry which is preliminary data.</text>
</comment>
<evidence type="ECO:0000256" key="1">
    <source>
        <dbReference type="ARBA" id="ARBA00022460"/>
    </source>
</evidence>
<sequence>MKWRLRNIDKMTFLQNFLRLLLVLSIFQVNNFIVTVNCLPKGVPGLAAIIPPPQVLLPPHREEGQPLDEIYLLGTGPKRTVPSLHRAPNINVVQTFIPPPAPPPSPSSKTSKAPSSAEEITIPQIPKLRSPHRKQYTKADLIAAANSLRPAGFDFNKVLFVTPQRLAAANAGASPGGHNNGSKLVSVKDNSDTSLVPLYEHVMFPLPLFDTPVFNELRPLMEMLMKEAGTKFSKFGAPGDSNKKVLVILPKSMLTSSSLRSLERRNQQPIKQTRTAPIKAQLQTHSRAQPFQKTSTPSQIKREQASEPKFIIVPKGTKLRSTTTSKPKLAPSSTFTTTKRVLKSVKSSHSPPTKKPEKGVDLQVAATSNKFSHRSGTGGNLPSGGGSSSSVDSEKRSYSISKGGDKYSFSYAVKNDEFKDVKSHSESRDGNMVEGEYSMLEPDGYTRVVRYTVDSDQGFKASVKRIPPS</sequence>
<feature type="compositionally biased region" description="Polar residues" evidence="3">
    <location>
        <begin position="267"/>
        <end position="299"/>
    </location>
</feature>
<feature type="region of interest" description="Disordered" evidence="3">
    <location>
        <begin position="96"/>
        <end position="119"/>
    </location>
</feature>
<evidence type="ECO:0000256" key="2">
    <source>
        <dbReference type="PROSITE-ProRule" id="PRU00497"/>
    </source>
</evidence>
<organism evidence="4 5">
    <name type="scientific">Orchesella dallaii</name>
    <dbReference type="NCBI Taxonomy" id="48710"/>
    <lineage>
        <taxon>Eukaryota</taxon>
        <taxon>Metazoa</taxon>
        <taxon>Ecdysozoa</taxon>
        <taxon>Arthropoda</taxon>
        <taxon>Hexapoda</taxon>
        <taxon>Collembola</taxon>
        <taxon>Entomobryomorpha</taxon>
        <taxon>Entomobryoidea</taxon>
        <taxon>Orchesellidae</taxon>
        <taxon>Orchesellinae</taxon>
        <taxon>Orchesella</taxon>
    </lineage>
</organism>
<feature type="region of interest" description="Disordered" evidence="3">
    <location>
        <begin position="418"/>
        <end position="439"/>
    </location>
</feature>
<evidence type="ECO:0000256" key="3">
    <source>
        <dbReference type="SAM" id="MobiDB-lite"/>
    </source>
</evidence>
<keyword evidence="1 2" id="KW-0193">Cuticle</keyword>
<keyword evidence="5" id="KW-1185">Reference proteome</keyword>
<dbReference type="Pfam" id="PF00379">
    <property type="entry name" value="Chitin_bind_4"/>
    <property type="match status" value="1"/>
</dbReference>